<gene>
    <name evidence="2" type="ORF">CYMTET_54861</name>
</gene>
<evidence type="ECO:0000313" key="3">
    <source>
        <dbReference type="Proteomes" id="UP001190700"/>
    </source>
</evidence>
<proteinExistence type="predicted"/>
<dbReference type="EMBL" id="LGRX02035424">
    <property type="protein sequence ID" value="KAK3234908.1"/>
    <property type="molecule type" value="Genomic_DNA"/>
</dbReference>
<keyword evidence="3" id="KW-1185">Reference proteome</keyword>
<evidence type="ECO:0000256" key="1">
    <source>
        <dbReference type="SAM" id="MobiDB-lite"/>
    </source>
</evidence>
<name>A0AAE0ENB7_9CHLO</name>
<sequence>MSSTWLVNYPRKESFSLDDIENDLLAEQFQVAMVDHDGERFDALCLLAGGKPEMLDGVSACAFGLEPEREDGALQDFLSYYCQPVTHMGGFTVGGVMGGLSVTAEGKALAMRYMHAESETGSYSSDVDESAAGCDPADSEDAIR</sequence>
<reference evidence="2 3" key="1">
    <citation type="journal article" date="2015" name="Genome Biol. Evol.">
        <title>Comparative Genomics of a Bacterivorous Green Alga Reveals Evolutionary Causalities and Consequences of Phago-Mixotrophic Mode of Nutrition.</title>
        <authorList>
            <person name="Burns J.A."/>
            <person name="Paasch A."/>
            <person name="Narechania A."/>
            <person name="Kim E."/>
        </authorList>
    </citation>
    <scope>NUCLEOTIDE SEQUENCE [LARGE SCALE GENOMIC DNA]</scope>
    <source>
        <strain evidence="2 3">PLY_AMNH</strain>
    </source>
</reference>
<feature type="region of interest" description="Disordered" evidence="1">
    <location>
        <begin position="120"/>
        <end position="144"/>
    </location>
</feature>
<organism evidence="2 3">
    <name type="scientific">Cymbomonas tetramitiformis</name>
    <dbReference type="NCBI Taxonomy" id="36881"/>
    <lineage>
        <taxon>Eukaryota</taxon>
        <taxon>Viridiplantae</taxon>
        <taxon>Chlorophyta</taxon>
        <taxon>Pyramimonadophyceae</taxon>
        <taxon>Pyramimonadales</taxon>
        <taxon>Pyramimonadaceae</taxon>
        <taxon>Cymbomonas</taxon>
    </lineage>
</organism>
<protein>
    <submittedName>
        <fullName evidence="2">Uncharacterized protein</fullName>
    </submittedName>
</protein>
<comment type="caution">
    <text evidence="2">The sequence shown here is derived from an EMBL/GenBank/DDBJ whole genome shotgun (WGS) entry which is preliminary data.</text>
</comment>
<dbReference type="AlphaFoldDB" id="A0AAE0ENB7"/>
<dbReference type="Proteomes" id="UP001190700">
    <property type="component" value="Unassembled WGS sequence"/>
</dbReference>
<evidence type="ECO:0000313" key="2">
    <source>
        <dbReference type="EMBL" id="KAK3234908.1"/>
    </source>
</evidence>
<accession>A0AAE0ENB7</accession>